<name>A0ABZ2MPR1_9BACI</name>
<reference evidence="2 3" key="1">
    <citation type="submission" date="2024-02" db="EMBL/GenBank/DDBJ databases">
        <title>Seven novel Bacillus-like species.</title>
        <authorList>
            <person name="Liu G."/>
        </authorList>
    </citation>
    <scope>NUCLEOTIDE SEQUENCE [LARGE SCALE GENOMIC DNA]</scope>
    <source>
        <strain evidence="2 3">FJAT-53654</strain>
    </source>
</reference>
<evidence type="ECO:0000313" key="3">
    <source>
        <dbReference type="Proteomes" id="UP001368328"/>
    </source>
</evidence>
<dbReference type="Proteomes" id="UP001368328">
    <property type="component" value="Chromosome"/>
</dbReference>
<organism evidence="2 3">
    <name type="scientific">Metabacillus rhizosphaerae</name>
    <dbReference type="NCBI Taxonomy" id="3117747"/>
    <lineage>
        <taxon>Bacteria</taxon>
        <taxon>Bacillati</taxon>
        <taxon>Bacillota</taxon>
        <taxon>Bacilli</taxon>
        <taxon>Bacillales</taxon>
        <taxon>Bacillaceae</taxon>
        <taxon>Metabacillus</taxon>
    </lineage>
</organism>
<protein>
    <submittedName>
        <fullName evidence="2">Uncharacterized protein</fullName>
    </submittedName>
</protein>
<proteinExistence type="predicted"/>
<keyword evidence="1" id="KW-0175">Coiled coil</keyword>
<gene>
    <name evidence="2" type="ORF">WCV66_19350</name>
</gene>
<feature type="coiled-coil region" evidence="1">
    <location>
        <begin position="149"/>
        <end position="202"/>
    </location>
</feature>
<dbReference type="RefSeq" id="WP_338786573.1">
    <property type="nucleotide sequence ID" value="NZ_CP147403.1"/>
</dbReference>
<evidence type="ECO:0000256" key="1">
    <source>
        <dbReference type="SAM" id="Coils"/>
    </source>
</evidence>
<sequence length="205" mass="23515">MGKQAFIKKQMEKQLSELYDKKVSEVRNLEGQKQILRDAIGKVIGGDFNHRNNTFFHSVDGTLLRVNTGEDSSVNVEIVRSFNDLELKERTALSVQNPHAYKLLKADLVEVNGTQKVKDLLVSDGAKYQEFLFQLEKPADRPSLEGLSMEDSSRVLREHEEAKTNYQEKVNAYNSDKEAYFKGDINRQMMELDDKIKEIKTEIGE</sequence>
<accession>A0ABZ2MPR1</accession>
<keyword evidence="3" id="KW-1185">Reference proteome</keyword>
<evidence type="ECO:0000313" key="2">
    <source>
        <dbReference type="EMBL" id="WXB87371.1"/>
    </source>
</evidence>
<dbReference type="EMBL" id="CP147403">
    <property type="protein sequence ID" value="WXB87371.1"/>
    <property type="molecule type" value="Genomic_DNA"/>
</dbReference>